<protein>
    <recommendedName>
        <fullName evidence="1">Retrotransposon gag domain-containing protein</fullName>
    </recommendedName>
</protein>
<dbReference type="Proteomes" id="UP001558713">
    <property type="component" value="Unassembled WGS sequence"/>
</dbReference>
<dbReference type="AlphaFoldDB" id="A0ABD1BDD5"/>
<dbReference type="InterPro" id="IPR005162">
    <property type="entry name" value="Retrotrans_gag_dom"/>
</dbReference>
<gene>
    <name evidence="2" type="ORF">V5N11_018732</name>
</gene>
<organism evidence="2 3">
    <name type="scientific">Cardamine amara subsp. amara</name>
    <dbReference type="NCBI Taxonomy" id="228776"/>
    <lineage>
        <taxon>Eukaryota</taxon>
        <taxon>Viridiplantae</taxon>
        <taxon>Streptophyta</taxon>
        <taxon>Embryophyta</taxon>
        <taxon>Tracheophyta</taxon>
        <taxon>Spermatophyta</taxon>
        <taxon>Magnoliopsida</taxon>
        <taxon>eudicotyledons</taxon>
        <taxon>Gunneridae</taxon>
        <taxon>Pentapetalae</taxon>
        <taxon>rosids</taxon>
        <taxon>malvids</taxon>
        <taxon>Brassicales</taxon>
        <taxon>Brassicaceae</taxon>
        <taxon>Cardamineae</taxon>
        <taxon>Cardamine</taxon>
    </lineage>
</organism>
<name>A0ABD1BDD5_CARAN</name>
<reference evidence="2 3" key="1">
    <citation type="submission" date="2024-04" db="EMBL/GenBank/DDBJ databases">
        <title>Genome assembly C_amara_ONT_v2.</title>
        <authorList>
            <person name="Yant L."/>
            <person name="Moore C."/>
            <person name="Slenker M."/>
        </authorList>
    </citation>
    <scope>NUCLEOTIDE SEQUENCE [LARGE SCALE GENOMIC DNA]</scope>
    <source>
        <tissue evidence="2">Leaf</tissue>
    </source>
</reference>
<comment type="caution">
    <text evidence="2">The sequence shown here is derived from an EMBL/GenBank/DDBJ whole genome shotgun (WGS) entry which is preliminary data.</text>
</comment>
<proteinExistence type="predicted"/>
<dbReference type="Pfam" id="PF03732">
    <property type="entry name" value="Retrotrans_gag"/>
    <property type="match status" value="1"/>
</dbReference>
<accession>A0ABD1BDD5</accession>
<sequence>MFYESHAAIRLPIIEGKEYEIDPEMITLVKQNQFRGLSSESPTDHIEDFDDLCSITTLIGMPPDYLSCKLFLFSLSDKAHRWLKSLPPGSITSWEECRTAFLKKIFIRARSIALKNMIATFEQDRNEYFYKAWDHFKEYLRDCPHHNYWDADTMSFFYNMI</sequence>
<feature type="domain" description="Retrotransposon gag" evidence="1">
    <location>
        <begin position="69"/>
        <end position="159"/>
    </location>
</feature>
<evidence type="ECO:0000259" key="1">
    <source>
        <dbReference type="Pfam" id="PF03732"/>
    </source>
</evidence>
<evidence type="ECO:0000313" key="2">
    <source>
        <dbReference type="EMBL" id="KAL1216928.1"/>
    </source>
</evidence>
<evidence type="ECO:0000313" key="3">
    <source>
        <dbReference type="Proteomes" id="UP001558713"/>
    </source>
</evidence>
<dbReference type="PANTHER" id="PTHR33223">
    <property type="entry name" value="CCHC-TYPE DOMAIN-CONTAINING PROTEIN"/>
    <property type="match status" value="1"/>
</dbReference>
<keyword evidence="3" id="KW-1185">Reference proteome</keyword>
<dbReference type="EMBL" id="JBANAX010000255">
    <property type="protein sequence ID" value="KAL1216928.1"/>
    <property type="molecule type" value="Genomic_DNA"/>
</dbReference>
<dbReference type="PANTHER" id="PTHR33223:SF11">
    <property type="entry name" value="ELEMENT PROTEIN, PUTATIVE-RELATED"/>
    <property type="match status" value="1"/>
</dbReference>